<comment type="similarity">
    <text evidence="1">Belongs to the IucA/IucC family.</text>
</comment>
<feature type="domain" description="Aerobactin siderophore biosynthesis IucA/IucC-like C-terminal" evidence="4">
    <location>
        <begin position="396"/>
        <end position="551"/>
    </location>
</feature>
<dbReference type="PANTHER" id="PTHR34384:SF5">
    <property type="entry name" value="L-2,3-DIAMINOPROPANOATE--CITRATE LIGASE"/>
    <property type="match status" value="1"/>
</dbReference>
<dbReference type="AlphaFoldDB" id="A0A2S6ZDL7"/>
<dbReference type="Proteomes" id="UP000239898">
    <property type="component" value="Unassembled WGS sequence"/>
</dbReference>
<accession>A0A2S6ZDL7</accession>
<dbReference type="Gene3D" id="1.10.510.40">
    <property type="match status" value="1"/>
</dbReference>
<dbReference type="RefSeq" id="WP_128420762.1">
    <property type="nucleotide sequence ID" value="NZ_CP049017.1"/>
</dbReference>
<evidence type="ECO:0000259" key="4">
    <source>
        <dbReference type="Pfam" id="PF06276"/>
    </source>
</evidence>
<protein>
    <submittedName>
        <fullName evidence="5">IucA/IucC family siderophore biosynthesis protein</fullName>
    </submittedName>
</protein>
<dbReference type="InterPro" id="IPR037455">
    <property type="entry name" value="LucA/IucC-like"/>
</dbReference>
<evidence type="ECO:0000313" key="5">
    <source>
        <dbReference type="EMBL" id="PPT90385.1"/>
    </source>
</evidence>
<evidence type="ECO:0000256" key="1">
    <source>
        <dbReference type="ARBA" id="ARBA00007832"/>
    </source>
</evidence>
<evidence type="ECO:0000256" key="2">
    <source>
        <dbReference type="SAM" id="MobiDB-lite"/>
    </source>
</evidence>
<dbReference type="GO" id="GO:0019290">
    <property type="term" value="P:siderophore biosynthetic process"/>
    <property type="evidence" value="ECO:0007669"/>
    <property type="project" value="InterPro"/>
</dbReference>
<name>A0A2S6ZDL7_9XANT</name>
<dbReference type="Pfam" id="PF04183">
    <property type="entry name" value="IucA_IucC"/>
    <property type="match status" value="1"/>
</dbReference>
<proteinExistence type="inferred from homology"/>
<comment type="caution">
    <text evidence="5">The sequence shown here is derived from an EMBL/GenBank/DDBJ whole genome shotgun (WGS) entry which is preliminary data.</text>
</comment>
<keyword evidence="6" id="KW-1185">Reference proteome</keyword>
<dbReference type="InterPro" id="IPR007310">
    <property type="entry name" value="Aerobactin_biosyn_IucA/IucC_N"/>
</dbReference>
<dbReference type="OrthoDB" id="495728at2"/>
<feature type="domain" description="Aerobactin siderophore biosynthesis IucA/IucC N-terminal" evidence="3">
    <location>
        <begin position="158"/>
        <end position="373"/>
    </location>
</feature>
<evidence type="ECO:0000313" key="6">
    <source>
        <dbReference type="Proteomes" id="UP000239898"/>
    </source>
</evidence>
<dbReference type="InterPro" id="IPR022770">
    <property type="entry name" value="IucA/IucC-like_C"/>
</dbReference>
<dbReference type="GO" id="GO:0016881">
    <property type="term" value="F:acid-amino acid ligase activity"/>
    <property type="evidence" value="ECO:0007669"/>
    <property type="project" value="UniProtKB-ARBA"/>
</dbReference>
<gene>
    <name evidence="5" type="ORF">XthCFBP4691_12700</name>
</gene>
<evidence type="ECO:0000259" key="3">
    <source>
        <dbReference type="Pfam" id="PF04183"/>
    </source>
</evidence>
<dbReference type="Pfam" id="PF06276">
    <property type="entry name" value="FhuF"/>
    <property type="match status" value="1"/>
</dbReference>
<organism evidence="5 6">
    <name type="scientific">Xanthomonas theicola</name>
    <dbReference type="NCBI Taxonomy" id="56464"/>
    <lineage>
        <taxon>Bacteria</taxon>
        <taxon>Pseudomonadati</taxon>
        <taxon>Pseudomonadota</taxon>
        <taxon>Gammaproteobacteria</taxon>
        <taxon>Lysobacterales</taxon>
        <taxon>Lysobacteraceae</taxon>
        <taxon>Xanthomonas</taxon>
    </lineage>
</organism>
<dbReference type="EMBL" id="MIGX01000060">
    <property type="protein sequence ID" value="PPT90385.1"/>
    <property type="molecule type" value="Genomic_DNA"/>
</dbReference>
<dbReference type="PANTHER" id="PTHR34384">
    <property type="entry name" value="L-2,3-DIAMINOPROPANOATE--CITRATE LIGASE"/>
    <property type="match status" value="1"/>
</dbReference>
<reference evidence="5 6" key="1">
    <citation type="submission" date="2016-08" db="EMBL/GenBank/DDBJ databases">
        <title>Evolution of the type three secretion system and type three effector repertoires in Xanthomonas.</title>
        <authorList>
            <person name="Merda D."/>
            <person name="Briand M."/>
            <person name="Bosis E."/>
            <person name="Rousseau C."/>
            <person name="Portier P."/>
            <person name="Jacques M.-A."/>
            <person name="Fischer-Le Saux M."/>
        </authorList>
    </citation>
    <scope>NUCLEOTIDE SEQUENCE [LARGE SCALE GENOMIC DNA]</scope>
    <source>
        <strain evidence="5 6">CFBP 4691</strain>
    </source>
</reference>
<feature type="region of interest" description="Disordered" evidence="2">
    <location>
        <begin position="584"/>
        <end position="606"/>
    </location>
</feature>
<sequence length="606" mass="66431">MNLDDRRYIDLRIIDACLREDLHGIVSRGGAATPPPALLAAWPAPLPGAIWWRIAHLPDGELWLPLQRRGYLQDLSACSDGWLLRDGDRIAFESGAGAWLARMSAGLDADTQRLHRAYADEADCAVRQRALARQAYAQQRPLLAAALDTADAHERAYRCEQLASHRDHPFYPTARAKAGLDDAQLPHYAPEFAPRFALRWLALPATQAAQTTPPPAFWPRPSMLGLAPALDASHIAWPLHPLTFARLGEDGFALPDGAIAAPQPWLQVRPSLSVRTLIPLDHPDHHLKLPLPMRTLGALNLRLIKPSTLYDGHWFERVLRDIANHDPALSERYLHVDEAHAGQVGEARHLAYLLRRYPPLPEATLVPVAGLCAALPDGRALALHLAERFHGGDLHAWWDAYLALMCQVHLRLWLRYGIALEANQQNSVLIYARGRAPRLLLKDNDAARVKLSRLYAQRPQLAQLGPPRDARIAVEDEAALARMFCTIIVQLDLQAVLEGLADAQPALRAPLYAHLRAHLHGTLRALHAEGVDTAPAHALLAAPRLPVKYLLSAGSLFGKQITGAADINKFYGDSAPNLLREEPATTAAPAASAPAQATALAHGASR</sequence>